<protein>
    <recommendedName>
        <fullName evidence="7">EF-hand domain-containing protein</fullName>
    </recommendedName>
</protein>
<dbReference type="EnsemblMetazoa" id="CLYHEMT012571.1">
    <property type="protein sequence ID" value="CLYHEMP012571.1"/>
    <property type="gene ID" value="CLYHEMG012571"/>
</dbReference>
<dbReference type="OrthoDB" id="435273at2759"/>
<organism evidence="8 9">
    <name type="scientific">Clytia hemisphaerica</name>
    <dbReference type="NCBI Taxonomy" id="252671"/>
    <lineage>
        <taxon>Eukaryota</taxon>
        <taxon>Metazoa</taxon>
        <taxon>Cnidaria</taxon>
        <taxon>Hydrozoa</taxon>
        <taxon>Hydroidolina</taxon>
        <taxon>Leptothecata</taxon>
        <taxon>Obeliida</taxon>
        <taxon>Clytiidae</taxon>
        <taxon>Clytia</taxon>
    </lineage>
</organism>
<feature type="compositionally biased region" description="Basic and acidic residues" evidence="6">
    <location>
        <begin position="1"/>
        <end position="15"/>
    </location>
</feature>
<keyword evidence="4" id="KW-0455">Luminescence</keyword>
<feature type="domain" description="EF-hand" evidence="7">
    <location>
        <begin position="224"/>
        <end position="259"/>
    </location>
</feature>
<evidence type="ECO:0000256" key="5">
    <source>
        <dbReference type="ARBA" id="ARBA00023262"/>
    </source>
</evidence>
<dbReference type="InterPro" id="IPR002048">
    <property type="entry name" value="EF_hand_dom"/>
</dbReference>
<evidence type="ECO:0000259" key="7">
    <source>
        <dbReference type="PROSITE" id="PS50222"/>
    </source>
</evidence>
<dbReference type="FunFam" id="1.10.238.10:FF:000001">
    <property type="entry name" value="Calmodulin 1"/>
    <property type="match status" value="1"/>
</dbReference>
<dbReference type="Pfam" id="PF13499">
    <property type="entry name" value="EF-hand_7"/>
    <property type="match status" value="2"/>
</dbReference>
<dbReference type="AlphaFoldDB" id="A0A7M5VFG0"/>
<dbReference type="InterPro" id="IPR011992">
    <property type="entry name" value="EF-hand-dom_pair"/>
</dbReference>
<dbReference type="GO" id="GO:0016460">
    <property type="term" value="C:myosin II complex"/>
    <property type="evidence" value="ECO:0007669"/>
    <property type="project" value="TreeGrafter"/>
</dbReference>
<reference evidence="8" key="1">
    <citation type="submission" date="2021-01" db="UniProtKB">
        <authorList>
            <consortium name="EnsemblMetazoa"/>
        </authorList>
    </citation>
    <scope>IDENTIFICATION</scope>
</reference>
<dbReference type="SMART" id="SM00054">
    <property type="entry name" value="EFh"/>
    <property type="match status" value="4"/>
</dbReference>
<keyword evidence="2" id="KW-0677">Repeat</keyword>
<dbReference type="Gene3D" id="1.10.238.10">
    <property type="entry name" value="EF-hand"/>
    <property type="match status" value="2"/>
</dbReference>
<dbReference type="InterPro" id="IPR050230">
    <property type="entry name" value="CALM/Myosin/TropC-like"/>
</dbReference>
<feature type="domain" description="EF-hand" evidence="7">
    <location>
        <begin position="188"/>
        <end position="223"/>
    </location>
</feature>
<evidence type="ECO:0000313" key="8">
    <source>
        <dbReference type="EnsemblMetazoa" id="CLYHEMP012571.1"/>
    </source>
</evidence>
<keyword evidence="3" id="KW-0106">Calcium</keyword>
<evidence type="ECO:0000256" key="2">
    <source>
        <dbReference type="ARBA" id="ARBA00022737"/>
    </source>
</evidence>
<dbReference type="PROSITE" id="PS50222">
    <property type="entry name" value="EF_HAND_2"/>
    <property type="match status" value="4"/>
</dbReference>
<evidence type="ECO:0000313" key="9">
    <source>
        <dbReference type="Proteomes" id="UP000594262"/>
    </source>
</evidence>
<dbReference type="PANTHER" id="PTHR23048">
    <property type="entry name" value="MYOSIN LIGHT CHAIN 1, 3"/>
    <property type="match status" value="1"/>
</dbReference>
<dbReference type="Proteomes" id="UP000594262">
    <property type="component" value="Unplaced"/>
</dbReference>
<dbReference type="SUPFAM" id="SSF47473">
    <property type="entry name" value="EF-hand"/>
    <property type="match status" value="1"/>
</dbReference>
<proteinExistence type="inferred from homology"/>
<keyword evidence="9" id="KW-1185">Reference proteome</keyword>
<comment type="similarity">
    <text evidence="1">Belongs to the aequorin family.</text>
</comment>
<dbReference type="GO" id="GO:0008218">
    <property type="term" value="P:bioluminescence"/>
    <property type="evidence" value="ECO:0007669"/>
    <property type="project" value="UniProtKB-KW"/>
</dbReference>
<evidence type="ECO:0000256" key="3">
    <source>
        <dbReference type="ARBA" id="ARBA00022837"/>
    </source>
</evidence>
<feature type="compositionally biased region" description="Basic and acidic residues" evidence="6">
    <location>
        <begin position="43"/>
        <end position="58"/>
    </location>
</feature>
<evidence type="ECO:0000256" key="6">
    <source>
        <dbReference type="SAM" id="MobiDB-lite"/>
    </source>
</evidence>
<feature type="domain" description="EF-hand" evidence="7">
    <location>
        <begin position="152"/>
        <end position="187"/>
    </location>
</feature>
<feature type="region of interest" description="Disordered" evidence="6">
    <location>
        <begin position="1"/>
        <end position="88"/>
    </location>
</feature>
<sequence length="260" mass="29815">CKKMDKTTIELDTSKVQENPNAIGMGEMTTPKLQDENQTPSLVDREKKKISRGKEKMGSKQRKNIKLKENVDEVLAPSPKKKSDNVADENDRLKKKILELTFSRDTGELVSKMDQEYVEELKAAFEHADINDSGNIQTSELVILLKNLGVNVADAEMQDIVNEFDFNGTGAIDFNEFLQFMARRDEWRCEEDIKIAFSVFDPDNEGFIDVQELREIMQRDEENLTEKEIKEILSVVDQDGNGRVEYSEFVQLMLNDHDEG</sequence>
<evidence type="ECO:0000256" key="1">
    <source>
        <dbReference type="ARBA" id="ARBA00007828"/>
    </source>
</evidence>
<evidence type="ECO:0000256" key="4">
    <source>
        <dbReference type="ARBA" id="ARBA00023223"/>
    </source>
</evidence>
<dbReference type="CDD" id="cd00051">
    <property type="entry name" value="EFh"/>
    <property type="match status" value="1"/>
</dbReference>
<accession>A0A7M5VFG0</accession>
<dbReference type="PROSITE" id="PS00018">
    <property type="entry name" value="EF_HAND_1"/>
    <property type="match status" value="4"/>
</dbReference>
<feature type="domain" description="EF-hand" evidence="7">
    <location>
        <begin position="116"/>
        <end position="151"/>
    </location>
</feature>
<dbReference type="PANTHER" id="PTHR23048:SF0">
    <property type="entry name" value="CALMODULIN LIKE 3"/>
    <property type="match status" value="1"/>
</dbReference>
<name>A0A7M5VFG0_9CNID</name>
<keyword evidence="5" id="KW-0599">Photoprotein</keyword>
<dbReference type="InterPro" id="IPR018247">
    <property type="entry name" value="EF_Hand_1_Ca_BS"/>
</dbReference>
<dbReference type="GO" id="GO:0005509">
    <property type="term" value="F:calcium ion binding"/>
    <property type="evidence" value="ECO:0007669"/>
    <property type="project" value="InterPro"/>
</dbReference>